<feature type="transmembrane region" description="Helical" evidence="1">
    <location>
        <begin position="63"/>
        <end position="82"/>
    </location>
</feature>
<feature type="transmembrane region" description="Helical" evidence="1">
    <location>
        <begin position="148"/>
        <end position="172"/>
    </location>
</feature>
<dbReference type="RefSeq" id="WP_060594535.1">
    <property type="nucleotide sequence ID" value="NZ_CAACYE020000001.1"/>
</dbReference>
<dbReference type="Proteomes" id="UP000057820">
    <property type="component" value="Plasmid 2"/>
</dbReference>
<dbReference type="GO" id="GO:0140359">
    <property type="term" value="F:ABC-type transporter activity"/>
    <property type="evidence" value="ECO:0007669"/>
    <property type="project" value="InterPro"/>
</dbReference>
<dbReference type="KEGG" id="nfr:ERS450000_05234"/>
<evidence type="ECO:0000313" key="2">
    <source>
        <dbReference type="EMBL" id="CRY82938.1"/>
    </source>
</evidence>
<organism evidence="2 3">
    <name type="scientific">Nocardia farcinica</name>
    <dbReference type="NCBI Taxonomy" id="37329"/>
    <lineage>
        <taxon>Bacteria</taxon>
        <taxon>Bacillati</taxon>
        <taxon>Actinomycetota</taxon>
        <taxon>Actinomycetes</taxon>
        <taxon>Mycobacteriales</taxon>
        <taxon>Nocardiaceae</taxon>
        <taxon>Nocardia</taxon>
    </lineage>
</organism>
<keyword evidence="1" id="KW-0472">Membrane</keyword>
<keyword evidence="1" id="KW-1133">Transmembrane helix</keyword>
<dbReference type="EMBL" id="LN868939">
    <property type="protein sequence ID" value="CRY82938.1"/>
    <property type="molecule type" value="Genomic_DNA"/>
</dbReference>
<evidence type="ECO:0000256" key="1">
    <source>
        <dbReference type="SAM" id="Phobius"/>
    </source>
</evidence>
<feature type="transmembrane region" description="Helical" evidence="1">
    <location>
        <begin position="178"/>
        <end position="197"/>
    </location>
</feature>
<evidence type="ECO:0000313" key="3">
    <source>
        <dbReference type="Proteomes" id="UP000057820"/>
    </source>
</evidence>
<feature type="transmembrane region" description="Helical" evidence="1">
    <location>
        <begin position="204"/>
        <end position="223"/>
    </location>
</feature>
<sequence>MTPLPTDLIPPVTSEVRKVATLRWCLLLAALLPAVGLVASAVTAGMAGPLDPRGQPVTGAATLGLYLAILATVLGAGAFGAATAGGEFRYGSIPLTAVFTADRDRLMAAKLLVAGVAALAVALLTELVAVACLFGFGRGKFEFGARLVAVFGAGLFAAVCWALIGVGLGVLLRQSTGAVALLLGWLLVFEPLVWLVAEGMGIGGLAVLLPGSATVGTVFVGSFDDSGLFAPTPAALVVLLLWTIAVGAAGWWRLRERDL</sequence>
<gene>
    <name evidence="2" type="ORF">ERS450000_05234</name>
</gene>
<reference evidence="3" key="1">
    <citation type="submission" date="2015-03" db="EMBL/GenBank/DDBJ databases">
        <authorList>
            <consortium name="Pathogen Informatics"/>
        </authorList>
    </citation>
    <scope>NUCLEOTIDE SEQUENCE [LARGE SCALE GENOMIC DNA]</scope>
    <source>
        <strain evidence="3">NCTC11134</strain>
        <plasmid evidence="3">2</plasmid>
    </source>
</reference>
<name>A0A0H5P5Y6_NOCFR</name>
<keyword evidence="2" id="KW-0614">Plasmid</keyword>
<dbReference type="AlphaFoldDB" id="A0A0H5P5Y6"/>
<feature type="transmembrane region" description="Helical" evidence="1">
    <location>
        <begin position="111"/>
        <end position="136"/>
    </location>
</feature>
<geneLocation type="plasmid" evidence="2">
    <name>2</name>
</geneLocation>
<accession>A0A0H5P5Y6</accession>
<dbReference type="GO" id="GO:0005886">
    <property type="term" value="C:plasma membrane"/>
    <property type="evidence" value="ECO:0007669"/>
    <property type="project" value="UniProtKB-SubCell"/>
</dbReference>
<protein>
    <submittedName>
        <fullName evidence="2">ABC-type transport system involved in multi-copper enzyme maturation, permease component</fullName>
    </submittedName>
</protein>
<proteinExistence type="predicted"/>
<feature type="transmembrane region" description="Helical" evidence="1">
    <location>
        <begin position="235"/>
        <end position="254"/>
    </location>
</feature>
<feature type="transmembrane region" description="Helical" evidence="1">
    <location>
        <begin position="20"/>
        <end position="42"/>
    </location>
</feature>
<keyword evidence="1" id="KW-0812">Transmembrane</keyword>